<dbReference type="EMBL" id="CP046904">
    <property type="protein sequence ID" value="QGZ41616.1"/>
    <property type="molecule type" value="Genomic_DNA"/>
</dbReference>
<evidence type="ECO:0000313" key="10">
    <source>
        <dbReference type="Proteomes" id="UP000315112"/>
    </source>
</evidence>
<organism evidence="9 10">
    <name type="scientific">Pseudoduganella flava</name>
    <dbReference type="NCBI Taxonomy" id="871742"/>
    <lineage>
        <taxon>Bacteria</taxon>
        <taxon>Pseudomonadati</taxon>
        <taxon>Pseudomonadota</taxon>
        <taxon>Betaproteobacteria</taxon>
        <taxon>Burkholderiales</taxon>
        <taxon>Oxalobacteraceae</taxon>
        <taxon>Telluria group</taxon>
        <taxon>Pseudoduganella</taxon>
    </lineage>
</organism>
<keyword evidence="5" id="KW-1133">Transmembrane helix</keyword>
<feature type="transmembrane region" description="Helical" evidence="5">
    <location>
        <begin position="112"/>
        <end position="133"/>
    </location>
</feature>
<dbReference type="PROSITE" id="PS50885">
    <property type="entry name" value="HAMP"/>
    <property type="match status" value="1"/>
</dbReference>
<dbReference type="PRINTS" id="PR00260">
    <property type="entry name" value="CHEMTRNSDUCR"/>
</dbReference>
<dbReference type="Pfam" id="PF00672">
    <property type="entry name" value="HAMP"/>
    <property type="match status" value="1"/>
</dbReference>
<keyword evidence="2" id="KW-0488">Methylation</keyword>
<gene>
    <name evidence="8" type="ORF">GO485_22890</name>
    <name evidence="9" type="ORF">IP92_00593</name>
</gene>
<dbReference type="GO" id="GO:0006935">
    <property type="term" value="P:chemotaxis"/>
    <property type="evidence" value="ECO:0007669"/>
    <property type="project" value="InterPro"/>
</dbReference>
<evidence type="ECO:0000256" key="4">
    <source>
        <dbReference type="PROSITE-ProRule" id="PRU00284"/>
    </source>
</evidence>
<dbReference type="InterPro" id="IPR004090">
    <property type="entry name" value="Chemotax_Me-accpt_rcpt"/>
</dbReference>
<keyword evidence="4" id="KW-0807">Transducer</keyword>
<accession>A0A562Q6F1</accession>
<evidence type="ECO:0000256" key="1">
    <source>
        <dbReference type="ARBA" id="ARBA00004370"/>
    </source>
</evidence>
<reference evidence="9" key="2">
    <citation type="submission" date="2019-07" db="EMBL/GenBank/DDBJ databases">
        <authorList>
            <person name="Whitman W."/>
            <person name="Huntemann M."/>
            <person name="Clum A."/>
            <person name="Pillay M."/>
            <person name="Palaniappan K."/>
            <person name="Varghese N."/>
            <person name="Mikhailova N."/>
            <person name="Stamatis D."/>
            <person name="Reddy T."/>
            <person name="Daum C."/>
            <person name="Shapiro N."/>
            <person name="Ivanova N."/>
            <person name="Kyrpides N."/>
            <person name="Woyke T."/>
        </authorList>
    </citation>
    <scope>NUCLEOTIDE SEQUENCE</scope>
    <source>
        <strain evidence="9">CGMCC 1.10685</strain>
    </source>
</reference>
<keyword evidence="11" id="KW-1185">Reference proteome</keyword>
<dbReference type="PANTHER" id="PTHR43531">
    <property type="entry name" value="PROTEIN ICFG"/>
    <property type="match status" value="1"/>
</dbReference>
<evidence type="ECO:0000313" key="8">
    <source>
        <dbReference type="EMBL" id="QGZ41616.1"/>
    </source>
</evidence>
<dbReference type="CDD" id="cd06225">
    <property type="entry name" value="HAMP"/>
    <property type="match status" value="1"/>
</dbReference>
<dbReference type="GO" id="GO:0007165">
    <property type="term" value="P:signal transduction"/>
    <property type="evidence" value="ECO:0007669"/>
    <property type="project" value="UniProtKB-KW"/>
</dbReference>
<feature type="domain" description="HAMP" evidence="7">
    <location>
        <begin position="136"/>
        <end position="188"/>
    </location>
</feature>
<dbReference type="Gene3D" id="1.10.287.950">
    <property type="entry name" value="Methyl-accepting chemotaxis protein"/>
    <property type="match status" value="1"/>
</dbReference>
<evidence type="ECO:0000256" key="3">
    <source>
        <dbReference type="ARBA" id="ARBA00029447"/>
    </source>
</evidence>
<dbReference type="SUPFAM" id="SSF58104">
    <property type="entry name" value="Methyl-accepting chemotaxis protein (MCP) signaling domain"/>
    <property type="match status" value="1"/>
</dbReference>
<dbReference type="Pfam" id="PF00015">
    <property type="entry name" value="MCPsignal"/>
    <property type="match status" value="1"/>
</dbReference>
<evidence type="ECO:0000259" key="6">
    <source>
        <dbReference type="PROSITE" id="PS50111"/>
    </source>
</evidence>
<dbReference type="InterPro" id="IPR051310">
    <property type="entry name" value="MCP_chemotaxis"/>
</dbReference>
<dbReference type="FunFam" id="1.10.287.950:FF:000001">
    <property type="entry name" value="Methyl-accepting chemotaxis sensory transducer"/>
    <property type="match status" value="1"/>
</dbReference>
<reference evidence="9 10" key="1">
    <citation type="journal article" date="2015" name="Stand. Genomic Sci.">
        <title>Genomic Encyclopedia of Bacterial and Archaeal Type Strains, Phase III: the genomes of soil and plant-associated and newly described type strains.</title>
        <authorList>
            <person name="Whitman W.B."/>
            <person name="Woyke T."/>
            <person name="Klenk H.P."/>
            <person name="Zhou Y."/>
            <person name="Lilburn T.G."/>
            <person name="Beck B.J."/>
            <person name="De Vos P."/>
            <person name="Vandamme P."/>
            <person name="Eisen J.A."/>
            <person name="Garrity G."/>
            <person name="Hugenholtz P."/>
            <person name="Kyrpides N.C."/>
        </authorList>
    </citation>
    <scope>NUCLEOTIDE SEQUENCE [LARGE SCALE GENOMIC DNA]</scope>
    <source>
        <strain evidence="9 10">CGMCC 1.10685</strain>
    </source>
</reference>
<keyword evidence="5" id="KW-0812">Transmembrane</keyword>
<dbReference type="Proteomes" id="UP000437862">
    <property type="component" value="Chromosome"/>
</dbReference>
<protein>
    <submittedName>
        <fullName evidence="8">HAMP domain-containing protein</fullName>
    </submittedName>
    <submittedName>
        <fullName evidence="9">Methyl-accepting chemotaxis protein</fullName>
    </submittedName>
</protein>
<dbReference type="InterPro" id="IPR004089">
    <property type="entry name" value="MCPsignal_dom"/>
</dbReference>
<evidence type="ECO:0000256" key="2">
    <source>
        <dbReference type="ARBA" id="ARBA00022481"/>
    </source>
</evidence>
<name>A0A562Q6F1_9BURK</name>
<dbReference type="Proteomes" id="UP000315112">
    <property type="component" value="Unassembled WGS sequence"/>
</dbReference>
<feature type="domain" description="Methyl-accepting transducer" evidence="6">
    <location>
        <begin position="193"/>
        <end position="422"/>
    </location>
</feature>
<sequence length="456" mass="46932">MAAEVKRIEGDASRYAEAAGRLAELFKRYGASAEERALFDEAHAAAQEIAPLMEKAIRLGLANDTAGATAALVGEVRHVQRKWADALTGLVAMEEKLNEDKRLKAEQSYESAVALVIGLALAAFAASFAIAWFTARSITRPLAQAVGIAQTVAAGDLRSRIDVRSTDETGQLLAALGTMSDSLAGIVTRVRQGTDTIATASSEIASGNLDLSSRTEQQAGSLEETASSMEELAAAVTHNADSARQANEMAVAACDVAARGGAAVGEVVRTMEAIDASAKKIVDIIAVIDGIAFQTNILALNAAVEAARAGEQGRGFAVVAAEVRNLAQRSASAAREVKALITDSVGQVEQGATLVGKAGATMREVVDSVQRVTRIIGEISGATGEQEAGIHQVNQAVIEMDGVTQQNAALVEEAAAAAASLQSQAGELAAVVGVFKLPGEGEGTAHAQRAPVLLAA</sequence>
<evidence type="ECO:0000313" key="9">
    <source>
        <dbReference type="EMBL" id="TWI51606.1"/>
    </source>
</evidence>
<evidence type="ECO:0000313" key="11">
    <source>
        <dbReference type="Proteomes" id="UP000437862"/>
    </source>
</evidence>
<dbReference type="GO" id="GO:0005886">
    <property type="term" value="C:plasma membrane"/>
    <property type="evidence" value="ECO:0007669"/>
    <property type="project" value="TreeGrafter"/>
</dbReference>
<dbReference type="InterPro" id="IPR003660">
    <property type="entry name" value="HAMP_dom"/>
</dbReference>
<keyword evidence="5" id="KW-0472">Membrane</keyword>
<dbReference type="GO" id="GO:0004888">
    <property type="term" value="F:transmembrane signaling receptor activity"/>
    <property type="evidence" value="ECO:0007669"/>
    <property type="project" value="InterPro"/>
</dbReference>
<dbReference type="PROSITE" id="PS50111">
    <property type="entry name" value="CHEMOTAXIS_TRANSDUC_2"/>
    <property type="match status" value="1"/>
</dbReference>
<dbReference type="OrthoDB" id="8982326at2"/>
<dbReference type="AlphaFoldDB" id="A0A562Q6F1"/>
<proteinExistence type="inferred from homology"/>
<dbReference type="SMART" id="SM00304">
    <property type="entry name" value="HAMP"/>
    <property type="match status" value="1"/>
</dbReference>
<dbReference type="PANTHER" id="PTHR43531:SF14">
    <property type="entry name" value="METHYL-ACCEPTING CHEMOTAXIS PROTEIN I-RELATED"/>
    <property type="match status" value="1"/>
</dbReference>
<dbReference type="EMBL" id="VLKW01000001">
    <property type="protein sequence ID" value="TWI51606.1"/>
    <property type="molecule type" value="Genomic_DNA"/>
</dbReference>
<dbReference type="RefSeq" id="WP_145873002.1">
    <property type="nucleotide sequence ID" value="NZ_CP046904.1"/>
</dbReference>
<evidence type="ECO:0000256" key="5">
    <source>
        <dbReference type="SAM" id="Phobius"/>
    </source>
</evidence>
<dbReference type="SMART" id="SM00283">
    <property type="entry name" value="MA"/>
    <property type="match status" value="1"/>
</dbReference>
<comment type="subcellular location">
    <subcellularLocation>
        <location evidence="1">Membrane</location>
    </subcellularLocation>
</comment>
<reference evidence="8 11" key="3">
    <citation type="submission" date="2019-12" db="EMBL/GenBank/DDBJ databases">
        <title>Draft Genome Sequences of Six Type Strains of the Genus Massilia.</title>
        <authorList>
            <person name="Miess H."/>
            <person name="Frediansyah A."/>
            <person name="Goeker M."/>
            <person name="Gross H."/>
        </authorList>
    </citation>
    <scope>NUCLEOTIDE SEQUENCE [LARGE SCALE GENOMIC DNA]</scope>
    <source>
        <strain evidence="8 11">DSM 26639</strain>
    </source>
</reference>
<comment type="similarity">
    <text evidence="3">Belongs to the methyl-accepting chemotaxis (MCP) protein family.</text>
</comment>
<evidence type="ECO:0000259" key="7">
    <source>
        <dbReference type="PROSITE" id="PS50885"/>
    </source>
</evidence>